<keyword evidence="1" id="KW-1133">Transmembrane helix</keyword>
<dbReference type="GeneID" id="303195135"/>
<evidence type="ECO:0000256" key="1">
    <source>
        <dbReference type="SAM" id="Phobius"/>
    </source>
</evidence>
<sequence>MKIYKTIITLIIGVLLGILLTWGIGRLQKTDAVIPNATYTAENSKTWKSVDVKNDVFTLTTSTDNMIAYKYFDLGSDRVLLSSPTNDRINQFKVIKNGDKYEFYRITNGVTSKKANVILTSK</sequence>
<accession>A0A7V8N193</accession>
<evidence type="ECO:0000313" key="2">
    <source>
        <dbReference type="EMBL" id="MBA0016757.1"/>
    </source>
</evidence>
<keyword evidence="1" id="KW-0472">Membrane</keyword>
<keyword evidence="1" id="KW-0812">Transmembrane</keyword>
<evidence type="ECO:0000313" key="3">
    <source>
        <dbReference type="Proteomes" id="UP000530186"/>
    </source>
</evidence>
<name>A0A7V8N193_9LACT</name>
<dbReference type="Proteomes" id="UP000530186">
    <property type="component" value="Unassembled WGS sequence"/>
</dbReference>
<feature type="transmembrane region" description="Helical" evidence="1">
    <location>
        <begin position="7"/>
        <end position="25"/>
    </location>
</feature>
<organism evidence="2 3">
    <name type="scientific">Pseudolactococcus laudensis</name>
    <dbReference type="NCBI Taxonomy" id="1494461"/>
    <lineage>
        <taxon>Bacteria</taxon>
        <taxon>Bacillati</taxon>
        <taxon>Bacillota</taxon>
        <taxon>Bacilli</taxon>
        <taxon>Lactobacillales</taxon>
        <taxon>Streptococcaceae</taxon>
        <taxon>Pseudolactococcus</taxon>
    </lineage>
</organism>
<reference evidence="2 3" key="1">
    <citation type="submission" date="2020-07" db="EMBL/GenBank/DDBJ databases">
        <authorList>
            <person name="Hilgarth M."/>
            <person name="Werum V."/>
            <person name="Vogel R.F."/>
        </authorList>
    </citation>
    <scope>NUCLEOTIDE SEQUENCE [LARGE SCALE GENOMIC DNA]</scope>
    <source>
        <strain evidence="2 3">DSM 28961</strain>
    </source>
</reference>
<comment type="caution">
    <text evidence="2">The sequence shown here is derived from an EMBL/GenBank/DDBJ whole genome shotgun (WGS) entry which is preliminary data.</text>
</comment>
<keyword evidence="3" id="KW-1185">Reference proteome</keyword>
<dbReference type="EMBL" id="JACBNY010000009">
    <property type="protein sequence ID" value="MBA0016757.1"/>
    <property type="molecule type" value="Genomic_DNA"/>
</dbReference>
<dbReference type="AlphaFoldDB" id="A0A7V8N193"/>
<dbReference type="RefSeq" id="WP_180746934.1">
    <property type="nucleotide sequence ID" value="NZ_CBCRWQ010000010.1"/>
</dbReference>
<proteinExistence type="predicted"/>
<protein>
    <submittedName>
        <fullName evidence="2">Uncharacterized protein</fullName>
    </submittedName>
</protein>
<gene>
    <name evidence="2" type="ORF">HZR21_06365</name>
</gene>